<dbReference type="Pfam" id="PF07686">
    <property type="entry name" value="V-set"/>
    <property type="match status" value="1"/>
</dbReference>
<dbReference type="SUPFAM" id="SSF48726">
    <property type="entry name" value="Immunoglobulin"/>
    <property type="match status" value="2"/>
</dbReference>
<reference evidence="7" key="1">
    <citation type="submission" date="2025-08" db="UniProtKB">
        <authorList>
            <consortium name="Ensembl"/>
        </authorList>
    </citation>
    <scope>IDENTIFICATION</scope>
</reference>
<evidence type="ECO:0000256" key="3">
    <source>
        <dbReference type="ARBA" id="ARBA00023136"/>
    </source>
</evidence>
<evidence type="ECO:0000313" key="7">
    <source>
        <dbReference type="Ensembl" id="ENSSLUP00000026208.1"/>
    </source>
</evidence>
<dbReference type="SMART" id="SM00409">
    <property type="entry name" value="IG"/>
    <property type="match status" value="2"/>
</dbReference>
<evidence type="ECO:0000259" key="6">
    <source>
        <dbReference type="PROSITE" id="PS50835"/>
    </source>
</evidence>
<dbReference type="InterPro" id="IPR036179">
    <property type="entry name" value="Ig-like_dom_sf"/>
</dbReference>
<dbReference type="AlphaFoldDB" id="A0A8C9YJI6"/>
<dbReference type="InterPro" id="IPR013106">
    <property type="entry name" value="Ig_V-set"/>
</dbReference>
<feature type="signal peptide" evidence="5">
    <location>
        <begin position="1"/>
        <end position="19"/>
    </location>
</feature>
<evidence type="ECO:0000256" key="4">
    <source>
        <dbReference type="SAM" id="MobiDB-lite"/>
    </source>
</evidence>
<keyword evidence="8" id="KW-1185">Reference proteome</keyword>
<dbReference type="InterPro" id="IPR007110">
    <property type="entry name" value="Ig-like_dom"/>
</dbReference>
<dbReference type="Proteomes" id="UP000694568">
    <property type="component" value="Unplaced"/>
</dbReference>
<dbReference type="InterPro" id="IPR050671">
    <property type="entry name" value="CD300_family_receptors"/>
</dbReference>
<feature type="region of interest" description="Disordered" evidence="4">
    <location>
        <begin position="235"/>
        <end position="264"/>
    </location>
</feature>
<keyword evidence="3" id="KW-0472">Membrane</keyword>
<feature type="compositionally biased region" description="Polar residues" evidence="4">
    <location>
        <begin position="306"/>
        <end position="344"/>
    </location>
</feature>
<sequence>MKSFLLLILSLMITGTTNTSSLIDTIIQMKNSKTTISCDKKKSEVMFFCKENGSICEDILSTKSSPKSNGSFTLTETSSSFNMSISNVSSEHAGVYWCGVEGEKQTSDIFRFNLLTHIMKVSLKYDSPTVGQNLTYWCIYPEGTTIKFICKGEDPSICIQIVSTAQSNAEKFSMMDDKVKRNITITVRNVTTEDTGTYWCGAERNDSKQITNVQYFVYLMLYLFAVPPTTLNSSTISTSTRPVPTSASSTQSTTASAHSDGEKVFLKPTAAGDGAYEEIRERLQKPGSGTALSTIYVTVNAPTNPSASQHYSTVNFPNSSGEASGDTYSTVWDSSHSPTHSAVNHPSRLSEDPFYSTVNNPQQH</sequence>
<evidence type="ECO:0000313" key="8">
    <source>
        <dbReference type="Proteomes" id="UP000694568"/>
    </source>
</evidence>
<comment type="subcellular location">
    <subcellularLocation>
        <location evidence="1">Membrane</location>
    </subcellularLocation>
</comment>
<feature type="region of interest" description="Disordered" evidence="4">
    <location>
        <begin position="306"/>
        <end position="364"/>
    </location>
</feature>
<accession>A0A8C9YJI6</accession>
<reference evidence="7" key="2">
    <citation type="submission" date="2025-09" db="UniProtKB">
        <authorList>
            <consortium name="Ensembl"/>
        </authorList>
    </citation>
    <scope>IDENTIFICATION</scope>
</reference>
<dbReference type="GO" id="GO:0005886">
    <property type="term" value="C:plasma membrane"/>
    <property type="evidence" value="ECO:0007669"/>
    <property type="project" value="TreeGrafter"/>
</dbReference>
<feature type="chain" id="PRO_5034573997" description="Ig-like domain-containing protein" evidence="5">
    <location>
        <begin position="20"/>
        <end position="364"/>
    </location>
</feature>
<feature type="domain" description="Ig-like" evidence="6">
    <location>
        <begin position="128"/>
        <end position="211"/>
    </location>
</feature>
<dbReference type="Gene3D" id="2.60.40.10">
    <property type="entry name" value="Immunoglobulins"/>
    <property type="match status" value="2"/>
</dbReference>
<organism evidence="7 8">
    <name type="scientific">Sander lucioperca</name>
    <name type="common">Pike-perch</name>
    <name type="synonym">Perca lucioperca</name>
    <dbReference type="NCBI Taxonomy" id="283035"/>
    <lineage>
        <taxon>Eukaryota</taxon>
        <taxon>Metazoa</taxon>
        <taxon>Chordata</taxon>
        <taxon>Craniata</taxon>
        <taxon>Vertebrata</taxon>
        <taxon>Euteleostomi</taxon>
        <taxon>Actinopterygii</taxon>
        <taxon>Neopterygii</taxon>
        <taxon>Teleostei</taxon>
        <taxon>Neoteleostei</taxon>
        <taxon>Acanthomorphata</taxon>
        <taxon>Eupercaria</taxon>
        <taxon>Perciformes</taxon>
        <taxon>Percoidei</taxon>
        <taxon>Percidae</taxon>
        <taxon>Luciopercinae</taxon>
        <taxon>Sander</taxon>
    </lineage>
</organism>
<dbReference type="Ensembl" id="ENSSLUT00000027071.1">
    <property type="protein sequence ID" value="ENSSLUP00000026208.1"/>
    <property type="gene ID" value="ENSSLUG00000011928.1"/>
</dbReference>
<keyword evidence="2" id="KW-0812">Transmembrane</keyword>
<evidence type="ECO:0000256" key="5">
    <source>
        <dbReference type="SAM" id="SignalP"/>
    </source>
</evidence>
<feature type="compositionally biased region" description="Low complexity" evidence="4">
    <location>
        <begin position="235"/>
        <end position="258"/>
    </location>
</feature>
<evidence type="ECO:0000256" key="2">
    <source>
        <dbReference type="ARBA" id="ARBA00022692"/>
    </source>
</evidence>
<dbReference type="InterPro" id="IPR003599">
    <property type="entry name" value="Ig_sub"/>
</dbReference>
<name>A0A8C9YJI6_SANLU</name>
<protein>
    <recommendedName>
        <fullName evidence="6">Ig-like domain-containing protein</fullName>
    </recommendedName>
</protein>
<evidence type="ECO:0000256" key="1">
    <source>
        <dbReference type="ARBA" id="ARBA00004370"/>
    </source>
</evidence>
<dbReference type="GO" id="GO:0004888">
    <property type="term" value="F:transmembrane signaling receptor activity"/>
    <property type="evidence" value="ECO:0007669"/>
    <property type="project" value="TreeGrafter"/>
</dbReference>
<keyword evidence="5" id="KW-0732">Signal</keyword>
<dbReference type="InterPro" id="IPR013783">
    <property type="entry name" value="Ig-like_fold"/>
</dbReference>
<dbReference type="PROSITE" id="PS50835">
    <property type="entry name" value="IG_LIKE"/>
    <property type="match status" value="1"/>
</dbReference>
<dbReference type="PANTHER" id="PTHR11860:SF87">
    <property type="entry name" value="CMRF35-LIKE MOLECULE 8"/>
    <property type="match status" value="1"/>
</dbReference>
<dbReference type="GeneTree" id="ENSGT00720000109813"/>
<dbReference type="PANTHER" id="PTHR11860">
    <property type="entry name" value="POLYMERIC-IMMUNOGLOBULIN RECEPTOR"/>
    <property type="match status" value="1"/>
</dbReference>
<proteinExistence type="predicted"/>